<protein>
    <recommendedName>
        <fullName evidence="8">Integrase DNA-binding domain-containing protein</fullName>
    </recommendedName>
</protein>
<dbReference type="Gene3D" id="3.30.160.390">
    <property type="entry name" value="Integrase, DNA-binding domain"/>
    <property type="match status" value="1"/>
</dbReference>
<dbReference type="InterPro" id="IPR010998">
    <property type="entry name" value="Integrase_recombinase_N"/>
</dbReference>
<evidence type="ECO:0000259" key="4">
    <source>
        <dbReference type="Pfam" id="PF13356"/>
    </source>
</evidence>
<dbReference type="InterPro" id="IPR050808">
    <property type="entry name" value="Phage_Integrase"/>
</dbReference>
<name>A0A1A9WSJ2_9MUSC</name>
<evidence type="ECO:0000256" key="3">
    <source>
        <dbReference type="ARBA" id="ARBA00023125"/>
    </source>
</evidence>
<dbReference type="EnsemblMetazoa" id="GBRI030441-RA">
    <property type="protein sequence ID" value="GBRI030441-PA"/>
    <property type="gene ID" value="GBRI030441"/>
</dbReference>
<dbReference type="Pfam" id="PF13356">
    <property type="entry name" value="Arm-DNA-bind_3"/>
    <property type="match status" value="1"/>
</dbReference>
<evidence type="ECO:0008006" key="8">
    <source>
        <dbReference type="Google" id="ProtNLM"/>
    </source>
</evidence>
<dbReference type="InterPro" id="IPR053876">
    <property type="entry name" value="Phage_int_M"/>
</dbReference>
<keyword evidence="2" id="KW-0229">DNA integration</keyword>
<feature type="domain" description="Integrase DNA-binding" evidence="4">
    <location>
        <begin position="2"/>
        <end position="88"/>
    </location>
</feature>
<dbReference type="InterPro" id="IPR011010">
    <property type="entry name" value="DNA_brk_join_enz"/>
</dbReference>
<dbReference type="InterPro" id="IPR025166">
    <property type="entry name" value="Integrase_DNA_bind_dom"/>
</dbReference>
<comment type="similarity">
    <text evidence="1">Belongs to the 'phage' integrase family.</text>
</comment>
<dbReference type="SUPFAM" id="SSF56349">
    <property type="entry name" value="DNA breaking-rejoining enzymes"/>
    <property type="match status" value="1"/>
</dbReference>
<evidence type="ECO:0000256" key="2">
    <source>
        <dbReference type="ARBA" id="ARBA00022908"/>
    </source>
</evidence>
<dbReference type="VEuPathDB" id="VectorBase:GBRI030441"/>
<organism evidence="6 7">
    <name type="scientific">Glossina brevipalpis</name>
    <dbReference type="NCBI Taxonomy" id="37001"/>
    <lineage>
        <taxon>Eukaryota</taxon>
        <taxon>Metazoa</taxon>
        <taxon>Ecdysozoa</taxon>
        <taxon>Arthropoda</taxon>
        <taxon>Hexapoda</taxon>
        <taxon>Insecta</taxon>
        <taxon>Pterygota</taxon>
        <taxon>Neoptera</taxon>
        <taxon>Endopterygota</taxon>
        <taxon>Diptera</taxon>
        <taxon>Brachycera</taxon>
        <taxon>Muscomorpha</taxon>
        <taxon>Hippoboscoidea</taxon>
        <taxon>Glossinidae</taxon>
        <taxon>Glossina</taxon>
    </lineage>
</organism>
<dbReference type="Pfam" id="PF22022">
    <property type="entry name" value="Phage_int_M"/>
    <property type="match status" value="1"/>
</dbReference>
<dbReference type="GO" id="GO:0003677">
    <property type="term" value="F:DNA binding"/>
    <property type="evidence" value="ECO:0007669"/>
    <property type="project" value="UniProtKB-KW"/>
</dbReference>
<proteinExistence type="inferred from homology"/>
<dbReference type="GO" id="GO:0015074">
    <property type="term" value="P:DNA integration"/>
    <property type="evidence" value="ECO:0007669"/>
    <property type="project" value="UniProtKB-KW"/>
</dbReference>
<feature type="domain" description="Phage integrase central" evidence="5">
    <location>
        <begin position="110"/>
        <end position="180"/>
    </location>
</feature>
<dbReference type="AlphaFoldDB" id="A0A1A9WSJ2"/>
<sequence length="354" mass="39854">MLTDTKLRNLKPRDKLYKIPDRDGLYVAVLPSGSASFRYDYRIHGRRETLTIGRYGADGISLAEAREELHTAKKQLESGQSPAAVKRENIRQLKAADRFEDYTFAYMNHVRFAESTKAMKQAVIDRDILPTLGKKLMHEITTTMLRDLCDKILERGARSTARQVREIVSAVFTYAIDRGHQVVALKLAQWVSFGSVVTIIRYFTLKNKSGAFFVCVNLTVFSSRQHWHTLINQRLLAYHGHPLWCGSPRSPDEQHAALAVTRLTLLTGCSADKRQSALGDESHFISRFLCLSEPRRRCVGGQQHHNRLLLYRTLLGGLPDPRRDVAVGRIAENGPLGVPFATQGIILFGQIAAT</sequence>
<dbReference type="PANTHER" id="PTHR30629:SF2">
    <property type="entry name" value="PROPHAGE INTEGRASE INTS-RELATED"/>
    <property type="match status" value="1"/>
</dbReference>
<evidence type="ECO:0000256" key="1">
    <source>
        <dbReference type="ARBA" id="ARBA00008857"/>
    </source>
</evidence>
<keyword evidence="3" id="KW-0238">DNA-binding</keyword>
<reference evidence="6" key="2">
    <citation type="submission" date="2020-05" db="UniProtKB">
        <authorList>
            <consortium name="EnsemblMetazoa"/>
        </authorList>
    </citation>
    <scope>IDENTIFICATION</scope>
    <source>
        <strain evidence="6">IAEA</strain>
    </source>
</reference>
<dbReference type="Proteomes" id="UP000091820">
    <property type="component" value="Unassembled WGS sequence"/>
</dbReference>
<evidence type="ECO:0000313" key="6">
    <source>
        <dbReference type="EnsemblMetazoa" id="GBRI030441-PA"/>
    </source>
</evidence>
<dbReference type="Gene3D" id="1.10.150.130">
    <property type="match status" value="1"/>
</dbReference>
<evidence type="ECO:0000259" key="5">
    <source>
        <dbReference type="Pfam" id="PF22022"/>
    </source>
</evidence>
<reference evidence="7" key="1">
    <citation type="submission" date="2014-03" db="EMBL/GenBank/DDBJ databases">
        <authorList>
            <person name="Aksoy S."/>
            <person name="Warren W."/>
            <person name="Wilson R.K."/>
        </authorList>
    </citation>
    <scope>NUCLEOTIDE SEQUENCE [LARGE SCALE GENOMIC DNA]</scope>
    <source>
        <strain evidence="7">IAEA</strain>
    </source>
</reference>
<evidence type="ECO:0000313" key="7">
    <source>
        <dbReference type="Proteomes" id="UP000091820"/>
    </source>
</evidence>
<keyword evidence="7" id="KW-1185">Reference proteome</keyword>
<accession>A0A1A9WSJ2</accession>
<dbReference type="PANTHER" id="PTHR30629">
    <property type="entry name" value="PROPHAGE INTEGRASE"/>
    <property type="match status" value="1"/>
</dbReference>
<dbReference type="InterPro" id="IPR038488">
    <property type="entry name" value="Integrase_DNA-bd_sf"/>
</dbReference>